<name>A0A6J6EZC4_9ZZZZ</name>
<proteinExistence type="predicted"/>
<organism evidence="1">
    <name type="scientific">freshwater metagenome</name>
    <dbReference type="NCBI Taxonomy" id="449393"/>
    <lineage>
        <taxon>unclassified sequences</taxon>
        <taxon>metagenomes</taxon>
        <taxon>ecological metagenomes</taxon>
    </lineage>
</organism>
<protein>
    <submittedName>
        <fullName evidence="1">Unannotated protein</fullName>
    </submittedName>
</protein>
<evidence type="ECO:0000313" key="1">
    <source>
        <dbReference type="EMBL" id="CAB4580024.1"/>
    </source>
</evidence>
<accession>A0A6J6EZC4</accession>
<reference evidence="1" key="1">
    <citation type="submission" date="2020-05" db="EMBL/GenBank/DDBJ databases">
        <authorList>
            <person name="Chiriac C."/>
            <person name="Salcher M."/>
            <person name="Ghai R."/>
            <person name="Kavagutti S V."/>
        </authorList>
    </citation>
    <scope>NUCLEOTIDE SEQUENCE</scope>
</reference>
<gene>
    <name evidence="1" type="ORF">UFOPK1711_01110</name>
</gene>
<dbReference type="AlphaFoldDB" id="A0A6J6EZC4"/>
<sequence>MENPVTLDVPRWWCAAELRDHDDVLLRINHLAESGHRRGGVVVPDSVEDLRLAKCLLGVGLRDVVANEPDDDVVGIVVEELTRVSQRSCEFGCPIFAVDVTEVNVAEIWINLDVGLKFFRFCLLFIRILIILINGVHCKLGDAVSDDSICASDVDGCGNAVVGLHEKSAHSEIQLRGDAFGLFVEQPARISSS</sequence>
<dbReference type="EMBL" id="CAEZTR010000063">
    <property type="protein sequence ID" value="CAB4580024.1"/>
    <property type="molecule type" value="Genomic_DNA"/>
</dbReference>